<evidence type="ECO:0000313" key="3">
    <source>
        <dbReference type="EMBL" id="CAL4763562.1"/>
    </source>
</evidence>
<gene>
    <name evidence="1" type="ORF">C1SCF055_LOCUS4486</name>
</gene>
<comment type="caution">
    <text evidence="1">The sequence shown here is derived from an EMBL/GenBank/DDBJ whole genome shotgun (WGS) entry which is preliminary data.</text>
</comment>
<keyword evidence="4" id="KW-1185">Reference proteome</keyword>
<proteinExistence type="predicted"/>
<evidence type="ECO:0000313" key="2">
    <source>
        <dbReference type="EMBL" id="CAL1129625.1"/>
    </source>
</evidence>
<evidence type="ECO:0000313" key="4">
    <source>
        <dbReference type="Proteomes" id="UP001152797"/>
    </source>
</evidence>
<sequence>AVRQGLLQIWTNGGVFLQLYDYPTEVAVFILRLAITDRANELVGRKAGKRTIHVLTRQPEMPRNLPGQGLLESTVMAVLAEFGIKGRVEPSDFGRIRIRGEELERFGCELQGVPMKKKVRAR</sequence>
<dbReference type="EMBL" id="CAMXCT010000256">
    <property type="protein sequence ID" value="CAI3976250.1"/>
    <property type="molecule type" value="Genomic_DNA"/>
</dbReference>
<accession>A0A9P1FIX6</accession>
<name>A0A9P1FIX6_9DINO</name>
<feature type="non-terminal residue" evidence="1">
    <location>
        <position position="122"/>
    </location>
</feature>
<evidence type="ECO:0000313" key="1">
    <source>
        <dbReference type="EMBL" id="CAI3976250.1"/>
    </source>
</evidence>
<dbReference type="AlphaFoldDB" id="A0A9P1FIX6"/>
<reference evidence="2" key="2">
    <citation type="submission" date="2024-04" db="EMBL/GenBank/DDBJ databases">
        <authorList>
            <person name="Chen Y."/>
            <person name="Shah S."/>
            <person name="Dougan E. K."/>
            <person name="Thang M."/>
            <person name="Chan C."/>
        </authorList>
    </citation>
    <scope>NUCLEOTIDE SEQUENCE [LARGE SCALE GENOMIC DNA]</scope>
</reference>
<dbReference type="Proteomes" id="UP001152797">
    <property type="component" value="Unassembled WGS sequence"/>
</dbReference>
<dbReference type="EMBL" id="CAMXCT020000256">
    <property type="protein sequence ID" value="CAL1129625.1"/>
    <property type="molecule type" value="Genomic_DNA"/>
</dbReference>
<dbReference type="EMBL" id="CAMXCT030000256">
    <property type="protein sequence ID" value="CAL4763562.1"/>
    <property type="molecule type" value="Genomic_DNA"/>
</dbReference>
<protein>
    <submittedName>
        <fullName evidence="3">Pentacotripeptide-repeat region of PRORP domain-containing protein</fullName>
    </submittedName>
</protein>
<reference evidence="1" key="1">
    <citation type="submission" date="2022-10" db="EMBL/GenBank/DDBJ databases">
        <authorList>
            <person name="Chen Y."/>
            <person name="Dougan E. K."/>
            <person name="Chan C."/>
            <person name="Rhodes N."/>
            <person name="Thang M."/>
        </authorList>
    </citation>
    <scope>NUCLEOTIDE SEQUENCE</scope>
</reference>
<organism evidence="1">
    <name type="scientific">Cladocopium goreaui</name>
    <dbReference type="NCBI Taxonomy" id="2562237"/>
    <lineage>
        <taxon>Eukaryota</taxon>
        <taxon>Sar</taxon>
        <taxon>Alveolata</taxon>
        <taxon>Dinophyceae</taxon>
        <taxon>Suessiales</taxon>
        <taxon>Symbiodiniaceae</taxon>
        <taxon>Cladocopium</taxon>
    </lineage>
</organism>